<dbReference type="PANTHER" id="PTHR15111">
    <property type="entry name" value="RNA POLYMERASE II SUBUNIT 5-MEDIATING PROTEIN NNX3"/>
    <property type="match status" value="1"/>
</dbReference>
<feature type="compositionally biased region" description="Basic residues" evidence="1">
    <location>
        <begin position="579"/>
        <end position="591"/>
    </location>
</feature>
<dbReference type="OrthoDB" id="21413at2759"/>
<gene>
    <name evidence="3" type="ORF">BJ878DRAFT_530335</name>
</gene>
<dbReference type="SUPFAM" id="SSF46579">
    <property type="entry name" value="Prefoldin"/>
    <property type="match status" value="1"/>
</dbReference>
<dbReference type="GO" id="GO:0003714">
    <property type="term" value="F:transcription corepressor activity"/>
    <property type="evidence" value="ECO:0007669"/>
    <property type="project" value="TreeGrafter"/>
</dbReference>
<feature type="compositionally biased region" description="Basic and acidic residues" evidence="1">
    <location>
        <begin position="197"/>
        <end position="217"/>
    </location>
</feature>
<evidence type="ECO:0000313" key="4">
    <source>
        <dbReference type="Proteomes" id="UP000887226"/>
    </source>
</evidence>
<accession>A0A9P7YU41</accession>
<feature type="region of interest" description="Disordered" evidence="1">
    <location>
        <begin position="295"/>
        <end position="317"/>
    </location>
</feature>
<reference evidence="3" key="1">
    <citation type="journal article" date="2021" name="IMA Fungus">
        <title>Genomic characterization of three marine fungi, including Emericellopsis atlantica sp. nov. with signatures of a generalist lifestyle and marine biomass degradation.</title>
        <authorList>
            <person name="Hagestad O.C."/>
            <person name="Hou L."/>
            <person name="Andersen J.H."/>
            <person name="Hansen E.H."/>
            <person name="Altermark B."/>
            <person name="Li C."/>
            <person name="Kuhnert E."/>
            <person name="Cox R.J."/>
            <person name="Crous P.W."/>
            <person name="Spatafora J.W."/>
            <person name="Lail K."/>
            <person name="Amirebrahimi M."/>
            <person name="Lipzen A."/>
            <person name="Pangilinan J."/>
            <person name="Andreopoulos W."/>
            <person name="Hayes R.D."/>
            <person name="Ng V."/>
            <person name="Grigoriev I.V."/>
            <person name="Jackson S.A."/>
            <person name="Sutton T.D.S."/>
            <person name="Dobson A.D.W."/>
            <person name="Rama T."/>
        </authorList>
    </citation>
    <scope>NUCLEOTIDE SEQUENCE</scope>
    <source>
        <strain evidence="3">TRa3180A</strain>
    </source>
</reference>
<dbReference type="Pfam" id="PF12927">
    <property type="entry name" value="DUF3835"/>
    <property type="match status" value="1"/>
</dbReference>
<feature type="domain" description="DUF3835" evidence="2">
    <location>
        <begin position="511"/>
        <end position="588"/>
    </location>
</feature>
<dbReference type="InterPro" id="IPR024325">
    <property type="entry name" value="DUF3835"/>
</dbReference>
<comment type="caution">
    <text evidence="3">The sequence shown here is derived from an EMBL/GenBank/DDBJ whole genome shotgun (WGS) entry which is preliminary data.</text>
</comment>
<dbReference type="InterPro" id="IPR052255">
    <property type="entry name" value="RNA_pol_II_subunit5-mediator"/>
</dbReference>
<evidence type="ECO:0000313" key="3">
    <source>
        <dbReference type="EMBL" id="KAG9239859.1"/>
    </source>
</evidence>
<feature type="compositionally biased region" description="Polar residues" evidence="1">
    <location>
        <begin position="379"/>
        <end position="391"/>
    </location>
</feature>
<organism evidence="3 4">
    <name type="scientific">Calycina marina</name>
    <dbReference type="NCBI Taxonomy" id="1763456"/>
    <lineage>
        <taxon>Eukaryota</taxon>
        <taxon>Fungi</taxon>
        <taxon>Dikarya</taxon>
        <taxon>Ascomycota</taxon>
        <taxon>Pezizomycotina</taxon>
        <taxon>Leotiomycetes</taxon>
        <taxon>Helotiales</taxon>
        <taxon>Pezizellaceae</taxon>
        <taxon>Calycina</taxon>
    </lineage>
</organism>
<feature type="compositionally biased region" description="Acidic residues" evidence="1">
    <location>
        <begin position="563"/>
        <end position="574"/>
    </location>
</feature>
<protein>
    <submittedName>
        <fullName evidence="3">Prefoldin subunit-domain-containing protein</fullName>
    </submittedName>
</protein>
<dbReference type="GO" id="GO:0019212">
    <property type="term" value="F:phosphatase inhibitor activity"/>
    <property type="evidence" value="ECO:0007669"/>
    <property type="project" value="TreeGrafter"/>
</dbReference>
<feature type="region of interest" description="Disordered" evidence="1">
    <location>
        <begin position="556"/>
        <end position="591"/>
    </location>
</feature>
<feature type="region of interest" description="Disordered" evidence="1">
    <location>
        <begin position="370"/>
        <end position="394"/>
    </location>
</feature>
<feature type="region of interest" description="Disordered" evidence="1">
    <location>
        <begin position="180"/>
        <end position="235"/>
    </location>
</feature>
<dbReference type="Proteomes" id="UP000887226">
    <property type="component" value="Unassembled WGS sequence"/>
</dbReference>
<dbReference type="InterPro" id="IPR039553">
    <property type="entry name" value="Prefoldin-like"/>
</dbReference>
<name>A0A9P7YU41_9HELO</name>
<dbReference type="Pfam" id="PF13758">
    <property type="entry name" value="Prefoldin_3"/>
    <property type="match status" value="1"/>
</dbReference>
<dbReference type="GO" id="GO:0003682">
    <property type="term" value="F:chromatin binding"/>
    <property type="evidence" value="ECO:0007669"/>
    <property type="project" value="TreeGrafter"/>
</dbReference>
<dbReference type="AlphaFoldDB" id="A0A9P7YU41"/>
<dbReference type="PANTHER" id="PTHR15111:SF0">
    <property type="entry name" value="UNCONVENTIONAL PREFOLDIN RPB5 INTERACTOR 1"/>
    <property type="match status" value="1"/>
</dbReference>
<dbReference type="GO" id="GO:0000122">
    <property type="term" value="P:negative regulation of transcription by RNA polymerase II"/>
    <property type="evidence" value="ECO:0007669"/>
    <property type="project" value="TreeGrafter"/>
</dbReference>
<dbReference type="EMBL" id="MU254809">
    <property type="protein sequence ID" value="KAG9239859.1"/>
    <property type="molecule type" value="Genomic_DNA"/>
</dbReference>
<keyword evidence="4" id="KW-1185">Reference proteome</keyword>
<proteinExistence type="predicted"/>
<feature type="compositionally biased region" description="Acidic residues" evidence="1">
    <location>
        <begin position="295"/>
        <end position="313"/>
    </location>
</feature>
<evidence type="ECO:0000256" key="1">
    <source>
        <dbReference type="SAM" id="MobiDB-lite"/>
    </source>
</evidence>
<sequence length="591" mass="64969">MADIVKDSFLDLERHRALLEANLKNLRKTLKHWHTWQIDYEGLKEELLEVESAPDRSQLVAVARGYQGELVKEKEVKELLGSDTRTTAQVVNLLGRRIDYVEQNISTANKQIGAVENRLAAMTVISTPDVRNEEGLPMTEIIEELDEEGNVIASRTITPGDAEPQLLEVLQKAGITKLSDDKPHTISTVPPPTNGHVTEDAGPKTGEKASPTKEAKKSVRFAASTEAPEFSSQKSEMAKKLEDMMETAKQAEENAGPVIIPTNESPEDAVLRREMLQYGMSEVGSVVAELDLEDGSEWSGDEDEDDDSSDYEDQYGRSIGRVVDDELRKKMMELEQRLGVQMLQNVGKNSEPEIVQEGIGKIAIQKDVDKAAVAHQKPSGKQSPQSNYSTKKSVRFSEELDISAAPSNSVPASIATQQLKPAPVGDVVERTLVAEPSKPIQGPPKRASCFKTAQATSSSKTMNGPLKTSQSFLPLMPLKPSKPKTFSQPILTPPEPEKPRTVPTGPEGKILASEVVEREVPAGASVAEPDDLDPQLLHQEVATEYNRIRNRMIQKQGGFMKEDESEIVPLSEEEGGPKRMSRFKAARLARC</sequence>
<evidence type="ECO:0000259" key="2">
    <source>
        <dbReference type="Pfam" id="PF12927"/>
    </source>
</evidence>
<feature type="region of interest" description="Disordered" evidence="1">
    <location>
        <begin position="472"/>
        <end position="507"/>
    </location>
</feature>